<dbReference type="PANTHER" id="PTHR34072:SF44">
    <property type="entry name" value="RNA-DIRECTED DNA POLYMERASE"/>
    <property type="match status" value="1"/>
</dbReference>
<keyword evidence="4" id="KW-0255">Endonuclease</keyword>
<dbReference type="AlphaFoldDB" id="A0AAV2E0F8"/>
<protein>
    <recommendedName>
        <fullName evidence="7">Reverse transcriptase RNase H-like domain-containing protein</fullName>
    </recommendedName>
</protein>
<proteinExistence type="predicted"/>
<gene>
    <name evidence="8" type="ORF">LTRI10_LOCUS20828</name>
</gene>
<evidence type="ECO:0000256" key="3">
    <source>
        <dbReference type="ARBA" id="ARBA00022722"/>
    </source>
</evidence>
<dbReference type="GO" id="GO:0016787">
    <property type="term" value="F:hydrolase activity"/>
    <property type="evidence" value="ECO:0007669"/>
    <property type="project" value="UniProtKB-KW"/>
</dbReference>
<dbReference type="InterPro" id="IPR041373">
    <property type="entry name" value="RT_RNaseH"/>
</dbReference>
<dbReference type="Proteomes" id="UP001497516">
    <property type="component" value="Chromosome 3"/>
</dbReference>
<dbReference type="GO" id="GO:0004519">
    <property type="term" value="F:endonuclease activity"/>
    <property type="evidence" value="ECO:0007669"/>
    <property type="project" value="UniProtKB-KW"/>
</dbReference>
<dbReference type="InterPro" id="IPR043502">
    <property type="entry name" value="DNA/RNA_pol_sf"/>
</dbReference>
<name>A0AAV2E0F8_9ROSI</name>
<keyword evidence="6" id="KW-0695">RNA-directed DNA polymerase</keyword>
<dbReference type="Gene3D" id="3.10.20.370">
    <property type="match status" value="1"/>
</dbReference>
<dbReference type="EMBL" id="OZ034816">
    <property type="protein sequence ID" value="CAL1379299.1"/>
    <property type="molecule type" value="Genomic_DNA"/>
</dbReference>
<feature type="domain" description="Reverse transcriptase RNase H-like" evidence="7">
    <location>
        <begin position="5"/>
        <end position="108"/>
    </location>
</feature>
<dbReference type="FunFam" id="3.10.20.370:FF:000001">
    <property type="entry name" value="Retrovirus-related Pol polyprotein from transposon 17.6-like protein"/>
    <property type="match status" value="1"/>
</dbReference>
<evidence type="ECO:0000313" key="8">
    <source>
        <dbReference type="EMBL" id="CAL1379299.1"/>
    </source>
</evidence>
<keyword evidence="3" id="KW-0540">Nuclease</keyword>
<keyword evidence="9" id="KW-1185">Reference proteome</keyword>
<keyword evidence="2" id="KW-0548">Nucleotidyltransferase</keyword>
<evidence type="ECO:0000313" key="9">
    <source>
        <dbReference type="Proteomes" id="UP001497516"/>
    </source>
</evidence>
<evidence type="ECO:0000259" key="7">
    <source>
        <dbReference type="Pfam" id="PF17917"/>
    </source>
</evidence>
<accession>A0AAV2E0F8</accession>
<keyword evidence="5" id="KW-0378">Hydrolase</keyword>
<evidence type="ECO:0000256" key="2">
    <source>
        <dbReference type="ARBA" id="ARBA00022695"/>
    </source>
</evidence>
<evidence type="ECO:0000256" key="5">
    <source>
        <dbReference type="ARBA" id="ARBA00022801"/>
    </source>
</evidence>
<sequence length="155" mass="17385">MVSPDSNLPFELMCDASDFAVGMVLGQRRGRHFQPICYASKILNGAQENYTTTEKELLAVIFSFEKFRSYLVLSKVIVYTDHSAIRFLTSKTDTKPRLIRVILLIQEFDVEIKDKKGVENLVVDHLPRLEGPGGTTSQDEINDTLSPMKGCSSLV</sequence>
<dbReference type="SUPFAM" id="SSF56672">
    <property type="entry name" value="DNA/RNA polymerases"/>
    <property type="match status" value="1"/>
</dbReference>
<dbReference type="Pfam" id="PF17917">
    <property type="entry name" value="RT_RNaseH"/>
    <property type="match status" value="1"/>
</dbReference>
<evidence type="ECO:0000256" key="4">
    <source>
        <dbReference type="ARBA" id="ARBA00022759"/>
    </source>
</evidence>
<reference evidence="8 9" key="1">
    <citation type="submission" date="2024-04" db="EMBL/GenBank/DDBJ databases">
        <authorList>
            <person name="Fracassetti M."/>
        </authorList>
    </citation>
    <scope>NUCLEOTIDE SEQUENCE [LARGE SCALE GENOMIC DNA]</scope>
</reference>
<evidence type="ECO:0000256" key="1">
    <source>
        <dbReference type="ARBA" id="ARBA00022679"/>
    </source>
</evidence>
<keyword evidence="1" id="KW-0808">Transferase</keyword>
<dbReference type="CDD" id="cd09274">
    <property type="entry name" value="RNase_HI_RT_Ty3"/>
    <property type="match status" value="1"/>
</dbReference>
<dbReference type="GO" id="GO:0003964">
    <property type="term" value="F:RNA-directed DNA polymerase activity"/>
    <property type="evidence" value="ECO:0007669"/>
    <property type="project" value="UniProtKB-KW"/>
</dbReference>
<dbReference type="PANTHER" id="PTHR34072">
    <property type="entry name" value="ENZYMATIC POLYPROTEIN-RELATED"/>
    <property type="match status" value="1"/>
</dbReference>
<evidence type="ECO:0000256" key="6">
    <source>
        <dbReference type="ARBA" id="ARBA00022918"/>
    </source>
</evidence>
<organism evidence="8 9">
    <name type="scientific">Linum trigynum</name>
    <dbReference type="NCBI Taxonomy" id="586398"/>
    <lineage>
        <taxon>Eukaryota</taxon>
        <taxon>Viridiplantae</taxon>
        <taxon>Streptophyta</taxon>
        <taxon>Embryophyta</taxon>
        <taxon>Tracheophyta</taxon>
        <taxon>Spermatophyta</taxon>
        <taxon>Magnoliopsida</taxon>
        <taxon>eudicotyledons</taxon>
        <taxon>Gunneridae</taxon>
        <taxon>Pentapetalae</taxon>
        <taxon>rosids</taxon>
        <taxon>fabids</taxon>
        <taxon>Malpighiales</taxon>
        <taxon>Linaceae</taxon>
        <taxon>Linum</taxon>
    </lineage>
</organism>